<feature type="domain" description="Methylated-DNA-[protein]-cysteine S-methyltransferase DNA binding" evidence="20">
    <location>
        <begin position="97"/>
        <end position="178"/>
    </location>
</feature>
<dbReference type="AlphaFoldDB" id="A0AAY4DJU1"/>
<dbReference type="FunFam" id="3.30.160.70:FF:000001">
    <property type="entry name" value="Methylated-DNA--protein-cysteine methyltransferase"/>
    <property type="match status" value="1"/>
</dbReference>
<dbReference type="GO" id="GO:0046872">
    <property type="term" value="F:metal ion binding"/>
    <property type="evidence" value="ECO:0007669"/>
    <property type="project" value="UniProtKB-KW"/>
</dbReference>
<evidence type="ECO:0000256" key="12">
    <source>
        <dbReference type="ARBA" id="ARBA00022763"/>
    </source>
</evidence>
<keyword evidence="16" id="KW-0539">Nucleus</keyword>
<dbReference type="SUPFAM" id="SSF53155">
    <property type="entry name" value="Methylated DNA-protein cysteine methyltransferase domain"/>
    <property type="match status" value="1"/>
</dbReference>
<dbReference type="NCBIfam" id="TIGR00589">
    <property type="entry name" value="ogt"/>
    <property type="match status" value="1"/>
</dbReference>
<accession>A0AAY4DJU1</accession>
<dbReference type="Proteomes" id="UP000694580">
    <property type="component" value="Chromosome 2"/>
</dbReference>
<evidence type="ECO:0000256" key="8">
    <source>
        <dbReference type="ARBA" id="ARBA00022553"/>
    </source>
</evidence>
<keyword evidence="9" id="KW-0489">Methyltransferase</keyword>
<dbReference type="InterPro" id="IPR036388">
    <property type="entry name" value="WH-like_DNA-bd_sf"/>
</dbReference>
<comment type="cofactor">
    <cofactor evidence="2">
        <name>Zn(2+)</name>
        <dbReference type="ChEBI" id="CHEBI:29105"/>
    </cofactor>
</comment>
<reference evidence="21 22" key="1">
    <citation type="submission" date="2020-06" db="EMBL/GenBank/DDBJ databases">
        <authorList>
            <consortium name="Wellcome Sanger Institute Data Sharing"/>
        </authorList>
    </citation>
    <scope>NUCLEOTIDE SEQUENCE [LARGE SCALE GENOMIC DNA]</scope>
</reference>
<keyword evidence="15" id="KW-0234">DNA repair</keyword>
<dbReference type="CDD" id="cd06445">
    <property type="entry name" value="ATase"/>
    <property type="match status" value="1"/>
</dbReference>
<evidence type="ECO:0000256" key="4">
    <source>
        <dbReference type="ARBA" id="ARBA00004123"/>
    </source>
</evidence>
<evidence type="ECO:0000256" key="17">
    <source>
        <dbReference type="ARBA" id="ARBA00030795"/>
    </source>
</evidence>
<dbReference type="Pfam" id="PF01035">
    <property type="entry name" value="DNA_binding_1"/>
    <property type="match status" value="1"/>
</dbReference>
<dbReference type="Ensembl" id="ENSDCDT00010055995.1">
    <property type="protein sequence ID" value="ENSDCDP00010045807.1"/>
    <property type="gene ID" value="ENSDCDG00010028146.1"/>
</dbReference>
<comment type="similarity">
    <text evidence="5">Belongs to the MGMT family.</text>
</comment>
<reference evidence="21" key="2">
    <citation type="submission" date="2025-08" db="UniProtKB">
        <authorList>
            <consortium name="Ensembl"/>
        </authorList>
    </citation>
    <scope>IDENTIFICATION</scope>
</reference>
<comment type="catalytic activity">
    <reaction evidence="19">
        <text>a 6-O-methyl-2'-deoxyguanosine in DNA + L-cysteinyl-[protein] = S-methyl-L-cysteinyl-[protein] + a 2'-deoxyguanosine in DNA</text>
        <dbReference type="Rhea" id="RHEA:24000"/>
        <dbReference type="Rhea" id="RHEA-COMP:10131"/>
        <dbReference type="Rhea" id="RHEA-COMP:10132"/>
        <dbReference type="Rhea" id="RHEA-COMP:11367"/>
        <dbReference type="Rhea" id="RHEA-COMP:11368"/>
        <dbReference type="ChEBI" id="CHEBI:29950"/>
        <dbReference type="ChEBI" id="CHEBI:82612"/>
        <dbReference type="ChEBI" id="CHEBI:85445"/>
        <dbReference type="ChEBI" id="CHEBI:85448"/>
        <dbReference type="EC" id="2.1.1.63"/>
    </reaction>
</comment>
<dbReference type="PANTHER" id="PTHR46460:SF1">
    <property type="entry name" value="METHYLATED-DNA--PROTEIN-CYSTEINE METHYLTRANSFERASE"/>
    <property type="match status" value="1"/>
</dbReference>
<evidence type="ECO:0000256" key="7">
    <source>
        <dbReference type="ARBA" id="ARBA00015377"/>
    </source>
</evidence>
<keyword evidence="22" id="KW-1185">Reference proteome</keyword>
<dbReference type="Gene3D" id="3.30.160.70">
    <property type="entry name" value="Methylated DNA-protein cysteine methyltransferase domain"/>
    <property type="match status" value="1"/>
</dbReference>
<dbReference type="SUPFAM" id="SSF46767">
    <property type="entry name" value="Methylated DNA-protein cysteine methyltransferase, C-terminal domain"/>
    <property type="match status" value="1"/>
</dbReference>
<evidence type="ECO:0000256" key="19">
    <source>
        <dbReference type="ARBA" id="ARBA00049348"/>
    </source>
</evidence>
<keyword evidence="10" id="KW-0808">Transferase</keyword>
<keyword evidence="11" id="KW-0479">Metal-binding</keyword>
<dbReference type="PROSITE" id="PS00374">
    <property type="entry name" value="MGMT"/>
    <property type="match status" value="1"/>
</dbReference>
<organism evidence="21 22">
    <name type="scientific">Denticeps clupeoides</name>
    <name type="common">denticle herring</name>
    <dbReference type="NCBI Taxonomy" id="299321"/>
    <lineage>
        <taxon>Eukaryota</taxon>
        <taxon>Metazoa</taxon>
        <taxon>Chordata</taxon>
        <taxon>Craniata</taxon>
        <taxon>Vertebrata</taxon>
        <taxon>Euteleostomi</taxon>
        <taxon>Actinopterygii</taxon>
        <taxon>Neopterygii</taxon>
        <taxon>Teleostei</taxon>
        <taxon>Clupei</taxon>
        <taxon>Clupeiformes</taxon>
        <taxon>Denticipitoidei</taxon>
        <taxon>Denticipitidae</taxon>
        <taxon>Denticeps</taxon>
    </lineage>
</organism>
<dbReference type="GO" id="GO:0032259">
    <property type="term" value="P:methylation"/>
    <property type="evidence" value="ECO:0007669"/>
    <property type="project" value="UniProtKB-KW"/>
</dbReference>
<evidence type="ECO:0000313" key="21">
    <source>
        <dbReference type="Ensembl" id="ENSDCDP00010045807.1"/>
    </source>
</evidence>
<evidence type="ECO:0000259" key="20">
    <source>
        <dbReference type="Pfam" id="PF01035"/>
    </source>
</evidence>
<gene>
    <name evidence="21" type="primary">mgmt</name>
</gene>
<dbReference type="InterPro" id="IPR001497">
    <property type="entry name" value="MethylDNA_cys_MeTrfase_AS"/>
</dbReference>
<name>A0AAY4DJU1_9TELE</name>
<dbReference type="GO" id="GO:0003908">
    <property type="term" value="F:methylated-DNA-[protein]-cysteine S-methyltransferase activity"/>
    <property type="evidence" value="ECO:0007669"/>
    <property type="project" value="UniProtKB-EC"/>
</dbReference>
<dbReference type="InterPro" id="IPR036217">
    <property type="entry name" value="MethylDNA_cys_MeTrfase_DNAb"/>
</dbReference>
<protein>
    <recommendedName>
        <fullName evidence="7">Methylated-DNA--protein-cysteine methyltransferase</fullName>
        <ecNumber evidence="6">2.1.1.63</ecNumber>
    </recommendedName>
    <alternativeName>
        <fullName evidence="17">6-O-methylguanine-DNA methyltransferase</fullName>
    </alternativeName>
    <alternativeName>
        <fullName evidence="18">O-6-methylguanine-DNA-alkyltransferase</fullName>
    </alternativeName>
</protein>
<dbReference type="EC" id="2.1.1.63" evidence="6"/>
<proteinExistence type="inferred from homology"/>
<dbReference type="FunFam" id="1.10.10.10:FF:000214">
    <property type="entry name" value="Methylated-DNA--protein-cysteine methyltransferase"/>
    <property type="match status" value="1"/>
</dbReference>
<evidence type="ECO:0000256" key="6">
    <source>
        <dbReference type="ARBA" id="ARBA00011918"/>
    </source>
</evidence>
<dbReference type="GO" id="GO:0006281">
    <property type="term" value="P:DNA repair"/>
    <property type="evidence" value="ECO:0007669"/>
    <property type="project" value="UniProtKB-KW"/>
</dbReference>
<keyword evidence="14" id="KW-0238">DNA-binding</keyword>
<evidence type="ECO:0000256" key="11">
    <source>
        <dbReference type="ARBA" id="ARBA00022723"/>
    </source>
</evidence>
<evidence type="ECO:0000256" key="1">
    <source>
        <dbReference type="ARBA" id="ARBA00001286"/>
    </source>
</evidence>
<dbReference type="GO" id="GO:0005654">
    <property type="term" value="C:nucleoplasm"/>
    <property type="evidence" value="ECO:0007669"/>
    <property type="project" value="TreeGrafter"/>
</dbReference>
<comment type="function">
    <text evidence="3">Involved in the cellular defense against the biological effects of O6-methylguanine (O6-MeG) and O4-methylthymine (O4-MeT) in DNA. Repairs the methylated nucleobase in DNA by stoichiometrically transferring the methyl group to a cysteine residue in the enzyme. This is a suicide reaction: the enzyme is irreversibly inactivated.</text>
</comment>
<evidence type="ECO:0000256" key="18">
    <source>
        <dbReference type="ARBA" id="ARBA00031621"/>
    </source>
</evidence>
<evidence type="ECO:0000256" key="13">
    <source>
        <dbReference type="ARBA" id="ARBA00022833"/>
    </source>
</evidence>
<dbReference type="GO" id="GO:0003677">
    <property type="term" value="F:DNA binding"/>
    <property type="evidence" value="ECO:0007669"/>
    <property type="project" value="UniProtKB-KW"/>
</dbReference>
<evidence type="ECO:0000256" key="3">
    <source>
        <dbReference type="ARBA" id="ARBA00003317"/>
    </source>
</evidence>
<reference evidence="21" key="3">
    <citation type="submission" date="2025-09" db="UniProtKB">
        <authorList>
            <consortium name="Ensembl"/>
        </authorList>
    </citation>
    <scope>IDENTIFICATION</scope>
</reference>
<evidence type="ECO:0000256" key="5">
    <source>
        <dbReference type="ARBA" id="ARBA00008711"/>
    </source>
</evidence>
<keyword evidence="8" id="KW-0597">Phosphoprotein</keyword>
<evidence type="ECO:0000256" key="2">
    <source>
        <dbReference type="ARBA" id="ARBA00001947"/>
    </source>
</evidence>
<evidence type="ECO:0000256" key="10">
    <source>
        <dbReference type="ARBA" id="ARBA00022679"/>
    </source>
</evidence>
<sequence length="184" mass="20188">MGEGCQVQSASLVSPLGQVHILGCPKGVHRIEMHPESRDRSVLVSGCVRIDYNPSVKLNPELQRGVEWLEAYFTNPHLAETLPLPALHSPILLGESFTANVLRTLLHDVPVGQTVSYGRLAEMSGNLKAVRAVGGAMRRNPVPLIIPCHRVVLSSGQLGRYMNGRGDDLKQWLLNHEKNSTRSC</sequence>
<dbReference type="InterPro" id="IPR014048">
    <property type="entry name" value="MethylDNA_cys_MeTrfase_DNA-bd"/>
</dbReference>
<keyword evidence="12" id="KW-0227">DNA damage</keyword>
<dbReference type="Gene3D" id="1.10.10.10">
    <property type="entry name" value="Winged helix-like DNA-binding domain superfamily/Winged helix DNA-binding domain"/>
    <property type="match status" value="1"/>
</dbReference>
<dbReference type="InterPro" id="IPR036631">
    <property type="entry name" value="MGMT_N_sf"/>
</dbReference>
<evidence type="ECO:0000256" key="14">
    <source>
        <dbReference type="ARBA" id="ARBA00023125"/>
    </source>
</evidence>
<comment type="catalytic activity">
    <reaction evidence="1">
        <text>a 4-O-methyl-thymidine in DNA + L-cysteinyl-[protein] = a thymidine in DNA + S-methyl-L-cysteinyl-[protein]</text>
        <dbReference type="Rhea" id="RHEA:53428"/>
        <dbReference type="Rhea" id="RHEA-COMP:10131"/>
        <dbReference type="Rhea" id="RHEA-COMP:10132"/>
        <dbReference type="Rhea" id="RHEA-COMP:13555"/>
        <dbReference type="Rhea" id="RHEA-COMP:13556"/>
        <dbReference type="ChEBI" id="CHEBI:29950"/>
        <dbReference type="ChEBI" id="CHEBI:82612"/>
        <dbReference type="ChEBI" id="CHEBI:137386"/>
        <dbReference type="ChEBI" id="CHEBI:137387"/>
        <dbReference type="EC" id="2.1.1.63"/>
    </reaction>
</comment>
<dbReference type="GeneTree" id="ENSGT00390000015799"/>
<keyword evidence="13" id="KW-0862">Zinc</keyword>
<evidence type="ECO:0000256" key="9">
    <source>
        <dbReference type="ARBA" id="ARBA00022603"/>
    </source>
</evidence>
<dbReference type="PANTHER" id="PTHR46460">
    <property type="entry name" value="METHYLATED-DNA--PROTEIN-CYSTEINE METHYLTRANSFERASE"/>
    <property type="match status" value="1"/>
</dbReference>
<comment type="subcellular location">
    <subcellularLocation>
        <location evidence="4">Nucleus</location>
    </subcellularLocation>
</comment>
<evidence type="ECO:0000313" key="22">
    <source>
        <dbReference type="Proteomes" id="UP000694580"/>
    </source>
</evidence>
<evidence type="ECO:0000256" key="16">
    <source>
        <dbReference type="ARBA" id="ARBA00023242"/>
    </source>
</evidence>
<evidence type="ECO:0000256" key="15">
    <source>
        <dbReference type="ARBA" id="ARBA00023204"/>
    </source>
</evidence>